<dbReference type="GO" id="GO:0046872">
    <property type="term" value="F:metal ion binding"/>
    <property type="evidence" value="ECO:0007669"/>
    <property type="project" value="InterPro"/>
</dbReference>
<evidence type="ECO:0000313" key="3">
    <source>
        <dbReference type="Proteomes" id="UP000471521"/>
    </source>
</evidence>
<dbReference type="InterPro" id="IPR019833">
    <property type="entry name" value="Mn/Fe_SOD_BS"/>
</dbReference>
<dbReference type="InterPro" id="IPR019832">
    <property type="entry name" value="Mn/Fe_SOD_C"/>
</dbReference>
<dbReference type="GO" id="GO:0004784">
    <property type="term" value="F:superoxide dismutase activity"/>
    <property type="evidence" value="ECO:0007669"/>
    <property type="project" value="InterPro"/>
</dbReference>
<sequence length="56" mass="6546">QGALWGSHPILALDVWEHSYYYDYGPDRGSFVDAFFQVVDWEEPASRYADLVETFE</sequence>
<dbReference type="Gene3D" id="3.55.40.20">
    <property type="entry name" value="Iron/manganese superoxide dismutase, C-terminal domain"/>
    <property type="match status" value="1"/>
</dbReference>
<evidence type="ECO:0000259" key="1">
    <source>
        <dbReference type="Pfam" id="PF02777"/>
    </source>
</evidence>
<dbReference type="RefSeq" id="WP_233745476.1">
    <property type="nucleotide sequence ID" value="NZ_WUUU01000088.1"/>
</dbReference>
<dbReference type="PANTHER" id="PTHR43595">
    <property type="entry name" value="37S RIBOSOMAL PROTEIN S26, MITOCHONDRIAL"/>
    <property type="match status" value="1"/>
</dbReference>
<dbReference type="GO" id="GO:0005737">
    <property type="term" value="C:cytoplasm"/>
    <property type="evidence" value="ECO:0007669"/>
    <property type="project" value="TreeGrafter"/>
</dbReference>
<feature type="domain" description="Manganese/iron superoxide dismutase C-terminal" evidence="1">
    <location>
        <begin position="5"/>
        <end position="45"/>
    </location>
</feature>
<evidence type="ECO:0000313" key="2">
    <source>
        <dbReference type="EMBL" id="MXR21166.1"/>
    </source>
</evidence>
<accession>A0A6B0SKY4</accession>
<gene>
    <name evidence="2" type="ORF">GRX66_11340</name>
</gene>
<name>A0A6B0SKY4_9EURY</name>
<feature type="non-terminal residue" evidence="2">
    <location>
        <position position="1"/>
    </location>
</feature>
<dbReference type="PROSITE" id="PS00088">
    <property type="entry name" value="SOD_MN"/>
    <property type="match status" value="1"/>
</dbReference>
<dbReference type="EMBL" id="WUUU01000088">
    <property type="protein sequence ID" value="MXR21166.1"/>
    <property type="molecule type" value="Genomic_DNA"/>
</dbReference>
<keyword evidence="3" id="KW-1185">Reference proteome</keyword>
<protein>
    <submittedName>
        <fullName evidence="2">Superoxide dismutase</fullName>
    </submittedName>
</protein>
<comment type="caution">
    <text evidence="2">The sequence shown here is derived from an EMBL/GenBank/DDBJ whole genome shotgun (WGS) entry which is preliminary data.</text>
</comment>
<dbReference type="Pfam" id="PF02777">
    <property type="entry name" value="Sod_Fe_C"/>
    <property type="match status" value="1"/>
</dbReference>
<dbReference type="SUPFAM" id="SSF54719">
    <property type="entry name" value="Fe,Mn superoxide dismutase (SOD), C-terminal domain"/>
    <property type="match status" value="1"/>
</dbReference>
<reference evidence="2 3" key="1">
    <citation type="submission" date="2019-12" db="EMBL/GenBank/DDBJ databases">
        <title>Isolation and characterization of three novel carbon monoxide-oxidizing members of Halobacteria from salione crusts and soils.</title>
        <authorList>
            <person name="Myers M.R."/>
            <person name="King G.M."/>
        </authorList>
    </citation>
    <scope>NUCLEOTIDE SEQUENCE [LARGE SCALE GENOMIC DNA]</scope>
    <source>
        <strain evidence="2 3">PCN9</strain>
    </source>
</reference>
<dbReference type="AlphaFoldDB" id="A0A6B0SKY4"/>
<dbReference type="InterPro" id="IPR036314">
    <property type="entry name" value="SOD_C_sf"/>
</dbReference>
<dbReference type="PANTHER" id="PTHR43595:SF2">
    <property type="entry name" value="SMALL RIBOSOMAL SUBUNIT PROTEIN MS42"/>
    <property type="match status" value="1"/>
</dbReference>
<organism evidence="2 3">
    <name type="scientific">Halobacterium bonnevillei</name>
    <dbReference type="NCBI Taxonomy" id="2692200"/>
    <lineage>
        <taxon>Archaea</taxon>
        <taxon>Methanobacteriati</taxon>
        <taxon>Methanobacteriota</taxon>
        <taxon>Stenosarchaea group</taxon>
        <taxon>Halobacteria</taxon>
        <taxon>Halobacteriales</taxon>
        <taxon>Halobacteriaceae</taxon>
        <taxon>Halobacterium</taxon>
    </lineage>
</organism>
<dbReference type="Proteomes" id="UP000471521">
    <property type="component" value="Unassembled WGS sequence"/>
</dbReference>
<proteinExistence type="predicted"/>